<dbReference type="AlphaFoldDB" id="A0A2U2XGQ7"/>
<keyword evidence="9" id="KW-1185">Reference proteome</keyword>
<name>A0A2U2XGQ7_9FLAO</name>
<dbReference type="Pfam" id="PF08281">
    <property type="entry name" value="Sigma70_r4_2"/>
    <property type="match status" value="1"/>
</dbReference>
<feature type="domain" description="RNA polymerase sigma factor 70 region 4 type 2" evidence="7">
    <location>
        <begin position="133"/>
        <end position="181"/>
    </location>
</feature>
<dbReference type="CDD" id="cd06171">
    <property type="entry name" value="Sigma70_r4"/>
    <property type="match status" value="1"/>
</dbReference>
<dbReference type="Proteomes" id="UP000245370">
    <property type="component" value="Unassembled WGS sequence"/>
</dbReference>
<dbReference type="Gene3D" id="1.10.1740.10">
    <property type="match status" value="1"/>
</dbReference>
<accession>A0A2U2XGQ7</accession>
<protein>
    <submittedName>
        <fullName evidence="8">RNA polymerase sigma factor</fullName>
    </submittedName>
</protein>
<dbReference type="PANTHER" id="PTHR43133">
    <property type="entry name" value="RNA POLYMERASE ECF-TYPE SIGMA FACTO"/>
    <property type="match status" value="1"/>
</dbReference>
<dbReference type="InterPro" id="IPR039425">
    <property type="entry name" value="RNA_pol_sigma-70-like"/>
</dbReference>
<evidence type="ECO:0000256" key="4">
    <source>
        <dbReference type="ARBA" id="ARBA00023125"/>
    </source>
</evidence>
<comment type="caution">
    <text evidence="8">The sequence shown here is derived from an EMBL/GenBank/DDBJ whole genome shotgun (WGS) entry which is preliminary data.</text>
</comment>
<proteinExistence type="inferred from homology"/>
<evidence type="ECO:0000256" key="3">
    <source>
        <dbReference type="ARBA" id="ARBA00023082"/>
    </source>
</evidence>
<reference evidence="8 9" key="1">
    <citation type="submission" date="2018-05" db="EMBL/GenBank/DDBJ databases">
        <title>Brumimicrobium oceani sp. nov., isolated from coastal sediment.</title>
        <authorList>
            <person name="Kou Y."/>
        </authorList>
    </citation>
    <scope>NUCLEOTIDE SEQUENCE [LARGE SCALE GENOMIC DNA]</scope>
    <source>
        <strain evidence="8 9">C305</strain>
    </source>
</reference>
<dbReference type="SUPFAM" id="SSF88946">
    <property type="entry name" value="Sigma2 domain of RNA polymerase sigma factors"/>
    <property type="match status" value="1"/>
</dbReference>
<evidence type="ECO:0000259" key="6">
    <source>
        <dbReference type="Pfam" id="PF04542"/>
    </source>
</evidence>
<dbReference type="SUPFAM" id="SSF88659">
    <property type="entry name" value="Sigma3 and sigma4 domains of RNA polymerase sigma factors"/>
    <property type="match status" value="1"/>
</dbReference>
<sequence length="192" mass="22449">MEISANFKWNGIRKYKFAIHPVTFFRLSRLTIRLNKKEYHSAVNCFSDGLYRFAVKLTKSESLAQDLVQSAFEKVWIKKDNIQAEKVKSYLFRTVFNQFLDDKKRNKVVSLEEYHKEASFLPESCDLKTVLNLALSSLAPIQKSALLLRDYEGYSYNEIGEILELSPSQVKVYIYRARKQLQKYIGSLEKVI</sequence>
<dbReference type="InterPro" id="IPR014284">
    <property type="entry name" value="RNA_pol_sigma-70_dom"/>
</dbReference>
<keyword evidence="2" id="KW-0805">Transcription regulation</keyword>
<dbReference type="InterPro" id="IPR013324">
    <property type="entry name" value="RNA_pol_sigma_r3/r4-like"/>
</dbReference>
<dbReference type="InterPro" id="IPR013249">
    <property type="entry name" value="RNA_pol_sigma70_r4_t2"/>
</dbReference>
<evidence type="ECO:0000256" key="2">
    <source>
        <dbReference type="ARBA" id="ARBA00023015"/>
    </source>
</evidence>
<evidence type="ECO:0000256" key="5">
    <source>
        <dbReference type="ARBA" id="ARBA00023163"/>
    </source>
</evidence>
<gene>
    <name evidence="8" type="ORF">DIT68_01610</name>
</gene>
<dbReference type="PANTHER" id="PTHR43133:SF8">
    <property type="entry name" value="RNA POLYMERASE SIGMA FACTOR HI_1459-RELATED"/>
    <property type="match status" value="1"/>
</dbReference>
<dbReference type="InterPro" id="IPR013325">
    <property type="entry name" value="RNA_pol_sigma_r2"/>
</dbReference>
<dbReference type="GO" id="GO:0003677">
    <property type="term" value="F:DNA binding"/>
    <property type="evidence" value="ECO:0007669"/>
    <property type="project" value="UniProtKB-KW"/>
</dbReference>
<dbReference type="GO" id="GO:0016987">
    <property type="term" value="F:sigma factor activity"/>
    <property type="evidence" value="ECO:0007669"/>
    <property type="project" value="UniProtKB-KW"/>
</dbReference>
<evidence type="ECO:0000256" key="1">
    <source>
        <dbReference type="ARBA" id="ARBA00010641"/>
    </source>
</evidence>
<dbReference type="EMBL" id="QFRJ01000001">
    <property type="protein sequence ID" value="PWH86982.1"/>
    <property type="molecule type" value="Genomic_DNA"/>
</dbReference>
<evidence type="ECO:0000313" key="9">
    <source>
        <dbReference type="Proteomes" id="UP000245370"/>
    </source>
</evidence>
<dbReference type="Gene3D" id="1.10.10.10">
    <property type="entry name" value="Winged helix-like DNA-binding domain superfamily/Winged helix DNA-binding domain"/>
    <property type="match status" value="1"/>
</dbReference>
<dbReference type="InterPro" id="IPR036388">
    <property type="entry name" value="WH-like_DNA-bd_sf"/>
</dbReference>
<comment type="similarity">
    <text evidence="1">Belongs to the sigma-70 factor family. ECF subfamily.</text>
</comment>
<evidence type="ECO:0000313" key="8">
    <source>
        <dbReference type="EMBL" id="PWH86982.1"/>
    </source>
</evidence>
<dbReference type="NCBIfam" id="TIGR02937">
    <property type="entry name" value="sigma70-ECF"/>
    <property type="match status" value="1"/>
</dbReference>
<keyword evidence="5" id="KW-0804">Transcription</keyword>
<evidence type="ECO:0000259" key="7">
    <source>
        <dbReference type="Pfam" id="PF08281"/>
    </source>
</evidence>
<keyword evidence="4" id="KW-0238">DNA-binding</keyword>
<organism evidence="8 9">
    <name type="scientific">Brumimicrobium oceani</name>
    <dbReference type="NCBI Taxonomy" id="2100725"/>
    <lineage>
        <taxon>Bacteria</taxon>
        <taxon>Pseudomonadati</taxon>
        <taxon>Bacteroidota</taxon>
        <taxon>Flavobacteriia</taxon>
        <taxon>Flavobacteriales</taxon>
        <taxon>Crocinitomicaceae</taxon>
        <taxon>Brumimicrobium</taxon>
    </lineage>
</organism>
<reference evidence="8 9" key="2">
    <citation type="submission" date="2018-05" db="EMBL/GenBank/DDBJ databases">
        <authorList>
            <person name="Lanie J.A."/>
            <person name="Ng W.-L."/>
            <person name="Kazmierczak K.M."/>
            <person name="Andrzejewski T.M."/>
            <person name="Davidsen T.M."/>
            <person name="Wayne K.J."/>
            <person name="Tettelin H."/>
            <person name="Glass J.I."/>
            <person name="Rusch D."/>
            <person name="Podicherti R."/>
            <person name="Tsui H.-C.T."/>
            <person name="Winkler M.E."/>
        </authorList>
    </citation>
    <scope>NUCLEOTIDE SEQUENCE [LARGE SCALE GENOMIC DNA]</scope>
    <source>
        <strain evidence="8 9">C305</strain>
    </source>
</reference>
<dbReference type="GO" id="GO:0006352">
    <property type="term" value="P:DNA-templated transcription initiation"/>
    <property type="evidence" value="ECO:0007669"/>
    <property type="project" value="InterPro"/>
</dbReference>
<keyword evidence="3" id="KW-0731">Sigma factor</keyword>
<dbReference type="Pfam" id="PF04542">
    <property type="entry name" value="Sigma70_r2"/>
    <property type="match status" value="1"/>
</dbReference>
<feature type="domain" description="RNA polymerase sigma-70 region 2" evidence="6">
    <location>
        <begin position="46"/>
        <end position="107"/>
    </location>
</feature>
<dbReference type="InterPro" id="IPR007627">
    <property type="entry name" value="RNA_pol_sigma70_r2"/>
</dbReference>